<dbReference type="GO" id="GO:0030490">
    <property type="term" value="P:maturation of SSU-rRNA"/>
    <property type="evidence" value="ECO:0007669"/>
    <property type="project" value="TreeGrafter"/>
</dbReference>
<comment type="similarity">
    <text evidence="3 15">Belongs to the protein kinase superfamily. KdkA/RfaP family.</text>
</comment>
<keyword evidence="11 15" id="KW-0448">Lipopolysaccharide biosynthesis</keyword>
<evidence type="ECO:0000259" key="16">
    <source>
        <dbReference type="PROSITE" id="PS50011"/>
    </source>
</evidence>
<dbReference type="EMBL" id="QNRF01000003">
    <property type="protein sequence ID" value="RBO83815.1"/>
    <property type="molecule type" value="Genomic_DNA"/>
</dbReference>
<dbReference type="GO" id="GO:0004672">
    <property type="term" value="F:protein kinase activity"/>
    <property type="evidence" value="ECO:0007669"/>
    <property type="project" value="InterPro"/>
</dbReference>
<keyword evidence="7 15" id="KW-0808">Transferase</keyword>
<dbReference type="InterPro" id="IPR011009">
    <property type="entry name" value="Kinase-like_dom_sf"/>
</dbReference>
<evidence type="ECO:0000256" key="14">
    <source>
        <dbReference type="ARBA" id="ARBA00034417"/>
    </source>
</evidence>
<dbReference type="PANTHER" id="PTHR45852">
    <property type="entry name" value="SER/THR-PROTEIN KINASE RIO2"/>
    <property type="match status" value="1"/>
</dbReference>
<keyword evidence="6 15" id="KW-0997">Cell inner membrane</keyword>
<dbReference type="Gene3D" id="1.10.510.10">
    <property type="entry name" value="Transferase(Phosphotransferase) domain 1"/>
    <property type="match status" value="1"/>
</dbReference>
<keyword evidence="12 15" id="KW-0472">Membrane</keyword>
<sequence>MPQLIKTKPHGYLMQSDTQLPITQDWFNTDFWQQQNAVKGTGTGRGDVWFIDSQYGKFVLRRYRRGGLIAKLSKRHFVFSGLQRTRPWQELSLLETMHNQGLPVPKPIAAICQIDKGFYQAELLTETIEGATDLFDLIKQQQNDQLNWKEIGRVIARFHQAGIFHSDLNCHNIMIDNTSKVWLIDFDKCQQKKPHSSWMQNNLDRLKRSFNKEATKYPEFTVTDAQWTALLAGYHG</sequence>
<feature type="active site" evidence="15">
    <location>
        <position position="167"/>
    </location>
</feature>
<evidence type="ECO:0000256" key="11">
    <source>
        <dbReference type="ARBA" id="ARBA00022985"/>
    </source>
</evidence>
<dbReference type="AlphaFoldDB" id="A0A366D1L8"/>
<dbReference type="PROSITE" id="PS50011">
    <property type="entry name" value="PROTEIN_KINASE_DOM"/>
    <property type="match status" value="1"/>
</dbReference>
<evidence type="ECO:0000256" key="4">
    <source>
        <dbReference type="ARBA" id="ARBA00011988"/>
    </source>
</evidence>
<evidence type="ECO:0000256" key="15">
    <source>
        <dbReference type="HAMAP-Rule" id="MF_00521"/>
    </source>
</evidence>
<comment type="caution">
    <text evidence="17">The sequence shown here is derived from an EMBL/GenBank/DDBJ whole genome shotgun (WGS) entry which is preliminary data.</text>
</comment>
<evidence type="ECO:0000256" key="9">
    <source>
        <dbReference type="ARBA" id="ARBA00022777"/>
    </source>
</evidence>
<dbReference type="NCBIfam" id="NF002475">
    <property type="entry name" value="PRK01723.1"/>
    <property type="match status" value="1"/>
</dbReference>
<gene>
    <name evidence="15" type="primary">kdkA</name>
    <name evidence="17" type="ORF">DFP76_10389</name>
</gene>
<dbReference type="InterPro" id="IPR000719">
    <property type="entry name" value="Prot_kinase_dom"/>
</dbReference>
<protein>
    <recommendedName>
        <fullName evidence="13 15">3-deoxy-D-manno-octulosonic acid kinase</fullName>
        <shortName evidence="15">Kdo kinase</shortName>
        <ecNumber evidence="4 15">2.7.1.166</ecNumber>
    </recommendedName>
</protein>
<evidence type="ECO:0000256" key="2">
    <source>
        <dbReference type="ARBA" id="ARBA00004713"/>
    </source>
</evidence>
<comment type="function">
    <text evidence="15">Catalyzes the ATP-dependent phosphorylation of the 3-deoxy-D-manno-octulosonic acid (Kdo) residue in Kdo-lipid IV(A) at the 4-OH position.</text>
</comment>
<dbReference type="GO" id="GO:0009244">
    <property type="term" value="P:lipopolysaccharide core region biosynthetic process"/>
    <property type="evidence" value="ECO:0007669"/>
    <property type="project" value="UniProtKB-UniRule"/>
</dbReference>
<dbReference type="HAMAP" id="MF_00521">
    <property type="entry name" value="KDO_kinase"/>
    <property type="match status" value="1"/>
</dbReference>
<dbReference type="GO" id="GO:0030688">
    <property type="term" value="C:preribosome, small subunit precursor"/>
    <property type="evidence" value="ECO:0007669"/>
    <property type="project" value="TreeGrafter"/>
</dbReference>
<evidence type="ECO:0000256" key="10">
    <source>
        <dbReference type="ARBA" id="ARBA00022840"/>
    </source>
</evidence>
<dbReference type="OrthoDB" id="6854449at2"/>
<comment type="pathway">
    <text evidence="2 15">Bacterial outer membrane biogenesis; LPS core biosynthesis.</text>
</comment>
<keyword evidence="10 15" id="KW-0067">ATP-binding</keyword>
<evidence type="ECO:0000256" key="1">
    <source>
        <dbReference type="ARBA" id="ARBA00004515"/>
    </source>
</evidence>
<name>A0A366D1L8_9GAMM</name>
<dbReference type="PANTHER" id="PTHR45852:SF1">
    <property type="entry name" value="SERINE_THREONINE-PROTEIN KINASE RIO2"/>
    <property type="match status" value="1"/>
</dbReference>
<evidence type="ECO:0000256" key="3">
    <source>
        <dbReference type="ARBA" id="ARBA00010327"/>
    </source>
</evidence>
<proteinExistence type="inferred from homology"/>
<dbReference type="GO" id="GO:0005886">
    <property type="term" value="C:plasma membrane"/>
    <property type="evidence" value="ECO:0007669"/>
    <property type="project" value="UniProtKB-SubCell"/>
</dbReference>
<accession>A0A366D1L8</accession>
<comment type="subcellular location">
    <subcellularLocation>
        <location evidence="1 15">Cell inner membrane</location>
        <topology evidence="1 15">Peripheral membrane protein</topology>
        <orientation evidence="1 15">Cytoplasmic side</orientation>
    </subcellularLocation>
</comment>
<dbReference type="Proteomes" id="UP000252086">
    <property type="component" value="Unassembled WGS sequence"/>
</dbReference>
<evidence type="ECO:0000313" key="18">
    <source>
        <dbReference type="Proteomes" id="UP000252086"/>
    </source>
</evidence>
<dbReference type="SUPFAM" id="SSF56112">
    <property type="entry name" value="Protein kinase-like (PK-like)"/>
    <property type="match status" value="1"/>
</dbReference>
<evidence type="ECO:0000256" key="5">
    <source>
        <dbReference type="ARBA" id="ARBA00022475"/>
    </source>
</evidence>
<keyword evidence="8 15" id="KW-0547">Nucleotide-binding</keyword>
<dbReference type="EC" id="2.7.1.166" evidence="4 15"/>
<keyword evidence="5 15" id="KW-1003">Cell membrane</keyword>
<evidence type="ECO:0000256" key="7">
    <source>
        <dbReference type="ARBA" id="ARBA00022679"/>
    </source>
</evidence>
<dbReference type="GO" id="GO:0005829">
    <property type="term" value="C:cytosol"/>
    <property type="evidence" value="ECO:0007669"/>
    <property type="project" value="TreeGrafter"/>
</dbReference>
<feature type="domain" description="Protein kinase" evidence="16">
    <location>
        <begin position="35"/>
        <end position="236"/>
    </location>
</feature>
<dbReference type="Pfam" id="PF06293">
    <property type="entry name" value="Kdo"/>
    <property type="match status" value="1"/>
</dbReference>
<dbReference type="RefSeq" id="WP_113873810.1">
    <property type="nucleotide sequence ID" value="NZ_QNRF01000003.1"/>
</dbReference>
<evidence type="ECO:0000313" key="17">
    <source>
        <dbReference type="EMBL" id="RBO83815.1"/>
    </source>
</evidence>
<comment type="catalytic activity">
    <reaction evidence="14 15">
        <text>an alpha-Kdo-(2-&gt;6)-lipid IVA + ATP = a 4-O-phospho-alpha-Kdo-(2-&gt;6)-lipid IVA + ADP + H(+)</text>
        <dbReference type="Rhea" id="RHEA:74271"/>
        <dbReference type="ChEBI" id="CHEBI:15378"/>
        <dbReference type="ChEBI" id="CHEBI:30616"/>
        <dbReference type="ChEBI" id="CHEBI:176428"/>
        <dbReference type="ChEBI" id="CHEBI:193140"/>
        <dbReference type="ChEBI" id="CHEBI:456216"/>
        <dbReference type="EC" id="2.7.1.166"/>
    </reaction>
</comment>
<dbReference type="GO" id="GO:0005524">
    <property type="term" value="F:ATP binding"/>
    <property type="evidence" value="ECO:0007669"/>
    <property type="project" value="UniProtKB-UniRule"/>
</dbReference>
<evidence type="ECO:0000256" key="8">
    <source>
        <dbReference type="ARBA" id="ARBA00022741"/>
    </source>
</evidence>
<evidence type="ECO:0000256" key="13">
    <source>
        <dbReference type="ARBA" id="ARBA00029511"/>
    </source>
</evidence>
<keyword evidence="9 15" id="KW-0418">Kinase</keyword>
<reference evidence="17 18" key="1">
    <citation type="submission" date="2018-06" db="EMBL/GenBank/DDBJ databases">
        <title>Genomic Encyclopedia of Type Strains, Phase III (KMG-III): the genomes of soil and plant-associated and newly described type strains.</title>
        <authorList>
            <person name="Whitman W."/>
        </authorList>
    </citation>
    <scope>NUCLEOTIDE SEQUENCE [LARGE SCALE GENOMIC DNA]</scope>
    <source>
        <strain evidence="17 18">CECT 7732</strain>
    </source>
</reference>
<evidence type="ECO:0000256" key="12">
    <source>
        <dbReference type="ARBA" id="ARBA00023136"/>
    </source>
</evidence>
<keyword evidence="18" id="KW-1185">Reference proteome</keyword>
<dbReference type="InterPro" id="IPR022826">
    <property type="entry name" value="KDO_kinase"/>
</dbReference>
<evidence type="ECO:0000256" key="6">
    <source>
        <dbReference type="ARBA" id="ARBA00022519"/>
    </source>
</evidence>
<dbReference type="UniPathway" id="UPA00958"/>
<organism evidence="17 18">
    <name type="scientific">Marinomonas aquiplantarum</name>
    <dbReference type="NCBI Taxonomy" id="491951"/>
    <lineage>
        <taxon>Bacteria</taxon>
        <taxon>Pseudomonadati</taxon>
        <taxon>Pseudomonadota</taxon>
        <taxon>Gammaproteobacteria</taxon>
        <taxon>Oceanospirillales</taxon>
        <taxon>Oceanospirillaceae</taxon>
        <taxon>Marinomonas</taxon>
    </lineage>
</organism>